<keyword evidence="4" id="KW-1185">Reference proteome</keyword>
<dbReference type="GO" id="GO:0048039">
    <property type="term" value="F:ubiquinone binding"/>
    <property type="evidence" value="ECO:0007669"/>
    <property type="project" value="InterPro"/>
</dbReference>
<dbReference type="InterPro" id="IPR005031">
    <property type="entry name" value="COQ10_START"/>
</dbReference>
<dbReference type="PANTHER" id="PTHR12901:SF10">
    <property type="entry name" value="COENZYME Q-BINDING PROTEIN COQ10, MITOCHONDRIAL"/>
    <property type="match status" value="1"/>
</dbReference>
<feature type="domain" description="Coenzyme Q-binding protein COQ10 START" evidence="2">
    <location>
        <begin position="10"/>
        <end position="134"/>
    </location>
</feature>
<dbReference type="SUPFAM" id="SSF55961">
    <property type="entry name" value="Bet v1-like"/>
    <property type="match status" value="1"/>
</dbReference>
<reference evidence="3 4" key="1">
    <citation type="submission" date="2018-11" db="EMBL/GenBank/DDBJ databases">
        <title>Genome sequencing of Lautropia sp. KCOM 2505 (= ChDC F240).</title>
        <authorList>
            <person name="Kook J.-K."/>
            <person name="Park S.-N."/>
            <person name="Lim Y.K."/>
        </authorList>
    </citation>
    <scope>NUCLEOTIDE SEQUENCE [LARGE SCALE GENOMIC DNA]</scope>
    <source>
        <strain evidence="3 4">KCOM 2505</strain>
    </source>
</reference>
<comment type="similarity">
    <text evidence="1">Belongs to the ribosome association toxin RatA family.</text>
</comment>
<dbReference type="RefSeq" id="WP_125094911.1">
    <property type="nucleotide sequence ID" value="NZ_RRUE01000001.1"/>
</dbReference>
<dbReference type="CDD" id="cd07813">
    <property type="entry name" value="COQ10p_like"/>
    <property type="match status" value="1"/>
</dbReference>
<dbReference type="InterPro" id="IPR044996">
    <property type="entry name" value="COQ10-like"/>
</dbReference>
<dbReference type="EMBL" id="RRUE01000001">
    <property type="protein sequence ID" value="RRN45482.1"/>
    <property type="molecule type" value="Genomic_DNA"/>
</dbReference>
<sequence>MPVIRKSALVPYPAEAMFDLVERVEDYPDFLPWCGGTQLLSRTDTGMSAAITINFKGLRQTFSTENVHQRPTSIQLRLKDGPFSRLQGGWTFKPLAADACRIDLELDYEVGGGLMAAVLNPVFGMIANSLVDAFVQEAEKRYGATGFGG</sequence>
<evidence type="ECO:0000256" key="1">
    <source>
        <dbReference type="ARBA" id="ARBA00008918"/>
    </source>
</evidence>
<protein>
    <submittedName>
        <fullName evidence="3">Type II toxin-antitoxin system RatA family toxin</fullName>
    </submittedName>
</protein>
<evidence type="ECO:0000259" key="2">
    <source>
        <dbReference type="Pfam" id="PF03364"/>
    </source>
</evidence>
<dbReference type="Pfam" id="PF03364">
    <property type="entry name" value="Polyketide_cyc"/>
    <property type="match status" value="1"/>
</dbReference>
<dbReference type="Proteomes" id="UP000270261">
    <property type="component" value="Unassembled WGS sequence"/>
</dbReference>
<evidence type="ECO:0000313" key="4">
    <source>
        <dbReference type="Proteomes" id="UP000270261"/>
    </source>
</evidence>
<dbReference type="AlphaFoldDB" id="A0A426FRZ8"/>
<dbReference type="PANTHER" id="PTHR12901">
    <property type="entry name" value="SPERM PROTEIN HOMOLOG"/>
    <property type="match status" value="1"/>
</dbReference>
<dbReference type="OrthoDB" id="9804759at2"/>
<name>A0A426FRZ8_9BURK</name>
<comment type="caution">
    <text evidence="3">The sequence shown here is derived from an EMBL/GenBank/DDBJ whole genome shotgun (WGS) entry which is preliminary data.</text>
</comment>
<proteinExistence type="inferred from homology"/>
<dbReference type="InterPro" id="IPR023393">
    <property type="entry name" value="START-like_dom_sf"/>
</dbReference>
<dbReference type="GO" id="GO:0045333">
    <property type="term" value="P:cellular respiration"/>
    <property type="evidence" value="ECO:0007669"/>
    <property type="project" value="InterPro"/>
</dbReference>
<evidence type="ECO:0000313" key="3">
    <source>
        <dbReference type="EMBL" id="RRN45482.1"/>
    </source>
</evidence>
<accession>A0A426FRZ8</accession>
<gene>
    <name evidence="3" type="ORF">EHV23_04630</name>
</gene>
<dbReference type="Gene3D" id="3.30.530.20">
    <property type="match status" value="1"/>
</dbReference>
<organism evidence="3 4">
    <name type="scientific">Lautropia dentalis</name>
    <dbReference type="NCBI Taxonomy" id="2490857"/>
    <lineage>
        <taxon>Bacteria</taxon>
        <taxon>Pseudomonadati</taxon>
        <taxon>Pseudomonadota</taxon>
        <taxon>Betaproteobacteria</taxon>
        <taxon>Burkholderiales</taxon>
        <taxon>Burkholderiaceae</taxon>
        <taxon>Lautropia</taxon>
    </lineage>
</organism>